<name>A0ABV3JPR9_STRON</name>
<comment type="caution">
    <text evidence="4">The sequence shown here is derived from an EMBL/GenBank/DDBJ whole genome shotgun (WGS) entry which is preliminary data.</text>
</comment>
<feature type="transmembrane region" description="Helical" evidence="2">
    <location>
        <begin position="117"/>
        <end position="139"/>
    </location>
</feature>
<evidence type="ECO:0000256" key="1">
    <source>
        <dbReference type="SAM" id="MobiDB-lite"/>
    </source>
</evidence>
<evidence type="ECO:0000256" key="2">
    <source>
        <dbReference type="SAM" id="Phobius"/>
    </source>
</evidence>
<protein>
    <recommendedName>
        <fullName evidence="3">Cyanobacterial TRADD-N associated 2 transmembrane domain-containing protein</fullName>
    </recommendedName>
</protein>
<feature type="compositionally biased region" description="Gly residues" evidence="1">
    <location>
        <begin position="230"/>
        <end position="239"/>
    </location>
</feature>
<keyword evidence="2" id="KW-0812">Transmembrane</keyword>
<feature type="compositionally biased region" description="Gly residues" evidence="1">
    <location>
        <begin position="211"/>
        <end position="221"/>
    </location>
</feature>
<keyword evidence="2" id="KW-1133">Transmembrane helix</keyword>
<dbReference type="Pfam" id="PF20712">
    <property type="entry name" value="CyanoTRADDas_TM"/>
    <property type="match status" value="1"/>
</dbReference>
<dbReference type="InterPro" id="IPR048567">
    <property type="entry name" value="CyanoTRADDas_TM"/>
</dbReference>
<sequence length="239" mass="24830">MAANRIHGGDEDERPDAGGEAKNEYGISGASYGAVVHGETVTVNQQFLPPAPFNPSGEPEPSLAGQRQKLFFDFIRQALRQADATFRLSVIFMSCGAAIVLVGGGLALVHAGAPNHGYVSVMTSLIGALITTGGGALAVHSNRARKHLTEQAKRLDVQIEEDHKLENARAVIDRVEDRALRDRLNAMTAMRALGVNPDPGQLANRVLPDGGAHGGELGPGRGAAADGPSAEGGEGSSEA</sequence>
<evidence type="ECO:0000313" key="4">
    <source>
        <dbReference type="EMBL" id="MEV5504887.1"/>
    </source>
</evidence>
<evidence type="ECO:0000313" key="5">
    <source>
        <dbReference type="Proteomes" id="UP001552594"/>
    </source>
</evidence>
<dbReference type="EMBL" id="JBFAUK010000001">
    <property type="protein sequence ID" value="MEV5504887.1"/>
    <property type="molecule type" value="Genomic_DNA"/>
</dbReference>
<feature type="region of interest" description="Disordered" evidence="1">
    <location>
        <begin position="1"/>
        <end position="25"/>
    </location>
</feature>
<proteinExistence type="predicted"/>
<feature type="region of interest" description="Disordered" evidence="1">
    <location>
        <begin position="204"/>
        <end position="239"/>
    </location>
</feature>
<feature type="transmembrane region" description="Helical" evidence="2">
    <location>
        <begin position="86"/>
        <end position="111"/>
    </location>
</feature>
<accession>A0ABV3JPR9</accession>
<keyword evidence="5" id="KW-1185">Reference proteome</keyword>
<dbReference type="RefSeq" id="WP_109280969.1">
    <property type="nucleotide sequence ID" value="NZ_JBFAUK010000001.1"/>
</dbReference>
<evidence type="ECO:0000259" key="3">
    <source>
        <dbReference type="Pfam" id="PF20712"/>
    </source>
</evidence>
<gene>
    <name evidence="4" type="ORF">AB0L16_00175</name>
</gene>
<feature type="domain" description="Cyanobacterial TRADD-N associated 2 transmembrane" evidence="3">
    <location>
        <begin position="77"/>
        <end position="148"/>
    </location>
</feature>
<dbReference type="Proteomes" id="UP001552594">
    <property type="component" value="Unassembled WGS sequence"/>
</dbReference>
<reference evidence="4 5" key="1">
    <citation type="submission" date="2024-06" db="EMBL/GenBank/DDBJ databases">
        <title>The Natural Products Discovery Center: Release of the First 8490 Sequenced Strains for Exploring Actinobacteria Biosynthetic Diversity.</title>
        <authorList>
            <person name="Kalkreuter E."/>
            <person name="Kautsar S.A."/>
            <person name="Yang D."/>
            <person name="Bader C.D."/>
            <person name="Teijaro C.N."/>
            <person name="Fluegel L."/>
            <person name="Davis C.M."/>
            <person name="Simpson J.R."/>
            <person name="Lauterbach L."/>
            <person name="Steele A.D."/>
            <person name="Gui C."/>
            <person name="Meng S."/>
            <person name="Li G."/>
            <person name="Viehrig K."/>
            <person name="Ye F."/>
            <person name="Su P."/>
            <person name="Kiefer A.F."/>
            <person name="Nichols A."/>
            <person name="Cepeda A.J."/>
            <person name="Yan W."/>
            <person name="Fan B."/>
            <person name="Jiang Y."/>
            <person name="Adhikari A."/>
            <person name="Zheng C.-J."/>
            <person name="Schuster L."/>
            <person name="Cowan T.M."/>
            <person name="Smanski M.J."/>
            <person name="Chevrette M.G."/>
            <person name="De Carvalho L.P.S."/>
            <person name="Shen B."/>
        </authorList>
    </citation>
    <scope>NUCLEOTIDE SEQUENCE [LARGE SCALE GENOMIC DNA]</scope>
    <source>
        <strain evidence="4 5">NPDC052347</strain>
    </source>
</reference>
<organism evidence="4 5">
    <name type="scientific">Streptomyces orinoci</name>
    <name type="common">Streptoverticillium orinoci</name>
    <dbReference type="NCBI Taxonomy" id="67339"/>
    <lineage>
        <taxon>Bacteria</taxon>
        <taxon>Bacillati</taxon>
        <taxon>Actinomycetota</taxon>
        <taxon>Actinomycetes</taxon>
        <taxon>Kitasatosporales</taxon>
        <taxon>Streptomycetaceae</taxon>
        <taxon>Streptomyces</taxon>
    </lineage>
</organism>
<keyword evidence="2" id="KW-0472">Membrane</keyword>